<dbReference type="PANTHER" id="PTHR33602:SF1">
    <property type="entry name" value="REGULATORY PROTEIN RECX FAMILY PROTEIN"/>
    <property type="match status" value="1"/>
</dbReference>
<dbReference type="InterPro" id="IPR053926">
    <property type="entry name" value="RecX_HTH_1st"/>
</dbReference>
<dbReference type="GO" id="GO:0006282">
    <property type="term" value="P:regulation of DNA repair"/>
    <property type="evidence" value="ECO:0007669"/>
    <property type="project" value="UniProtKB-UniRule"/>
</dbReference>
<evidence type="ECO:0000256" key="5">
    <source>
        <dbReference type="HAMAP-Rule" id="MF_01114"/>
    </source>
</evidence>
<evidence type="ECO:0000259" key="7">
    <source>
        <dbReference type="Pfam" id="PF21981"/>
    </source>
</evidence>
<dbReference type="EMBL" id="KT007026">
    <property type="protein sequence ID" value="AKQ03978.1"/>
    <property type="molecule type" value="Genomic_DNA"/>
</dbReference>
<feature type="domain" description="RecX third three-helical" evidence="7">
    <location>
        <begin position="100"/>
        <end position="140"/>
    </location>
</feature>
<dbReference type="InterPro" id="IPR036388">
    <property type="entry name" value="WH-like_DNA-bd_sf"/>
</dbReference>
<dbReference type="Pfam" id="PF21982">
    <property type="entry name" value="RecX_HTH1"/>
    <property type="match status" value="1"/>
</dbReference>
<comment type="function">
    <text evidence="5">Modulates RecA activity.</text>
</comment>
<dbReference type="Pfam" id="PF21981">
    <property type="entry name" value="RecX_HTH3"/>
    <property type="match status" value="1"/>
</dbReference>
<dbReference type="GO" id="GO:0005737">
    <property type="term" value="C:cytoplasm"/>
    <property type="evidence" value="ECO:0007669"/>
    <property type="project" value="UniProtKB-SubCell"/>
</dbReference>
<dbReference type="InterPro" id="IPR003783">
    <property type="entry name" value="Regulatory_RecX"/>
</dbReference>
<organism evidence="9">
    <name type="scientific">uncultured gamma proteobacterium Rifle_16ft_4_minimus_39789</name>
    <dbReference type="NCBI Taxonomy" id="1665200"/>
    <lineage>
        <taxon>Bacteria</taxon>
        <taxon>Pseudomonadati</taxon>
        <taxon>Pseudomonadota</taxon>
        <taxon>Gammaproteobacteria</taxon>
        <taxon>environmental samples</taxon>
    </lineage>
</organism>
<evidence type="ECO:0000256" key="3">
    <source>
        <dbReference type="ARBA" id="ARBA00018111"/>
    </source>
</evidence>
<feature type="domain" description="RecX first three-helical" evidence="8">
    <location>
        <begin position="5"/>
        <end position="42"/>
    </location>
</feature>
<reference evidence="9" key="1">
    <citation type="journal article" date="2015" name="ISME J.">
        <title>Aquifer environment selects for microbial species cohorts in sediment and groundwater.</title>
        <authorList>
            <person name="Hug L.A."/>
            <person name="Thomas B.C."/>
            <person name="Brown C.T."/>
            <person name="Frischkorn K.R."/>
            <person name="Williams K.H."/>
            <person name="Tringe S.G."/>
            <person name="Banfield J.F."/>
        </authorList>
    </citation>
    <scope>NUCLEOTIDE SEQUENCE</scope>
</reference>
<gene>
    <name evidence="5" type="primary">recX</name>
</gene>
<dbReference type="Gene3D" id="1.10.10.10">
    <property type="entry name" value="Winged helix-like DNA-binding domain superfamily/Winged helix DNA-binding domain"/>
    <property type="match status" value="3"/>
</dbReference>
<sequence>MSDIRQRALGLLARREHSARELITKLIMRDYDEATVQSVVATLAKEGLQSDDRFAEDYIHGRIGKGYGPVRIKQELRGHGINDDLIYFHLDMHAPEWEMRAIRAREKRFGKKIPQDFNDKAKQMRFLQQRGFSGEQMRKIFGTSD</sequence>
<protein>
    <recommendedName>
        <fullName evidence="3 5">Regulatory protein RecX</fullName>
    </recommendedName>
</protein>
<comment type="similarity">
    <text evidence="2 5">Belongs to the RecX family.</text>
</comment>
<dbReference type="InterPro" id="IPR053925">
    <property type="entry name" value="RecX_HTH_3rd"/>
</dbReference>
<accession>A0A0H4T7X7</accession>
<name>A0A0H4T7X7_9GAMM</name>
<dbReference type="PANTHER" id="PTHR33602">
    <property type="entry name" value="REGULATORY PROTEIN RECX FAMILY PROTEIN"/>
    <property type="match status" value="1"/>
</dbReference>
<evidence type="ECO:0000259" key="8">
    <source>
        <dbReference type="Pfam" id="PF21982"/>
    </source>
</evidence>
<evidence type="ECO:0000259" key="6">
    <source>
        <dbReference type="Pfam" id="PF02631"/>
    </source>
</evidence>
<proteinExistence type="inferred from homology"/>
<dbReference type="AlphaFoldDB" id="A0A0H4T7X7"/>
<feature type="domain" description="RecX second three-helical" evidence="6">
    <location>
        <begin position="50"/>
        <end position="86"/>
    </location>
</feature>
<dbReference type="HAMAP" id="MF_01114">
    <property type="entry name" value="RecX"/>
    <property type="match status" value="1"/>
</dbReference>
<keyword evidence="4 5" id="KW-0963">Cytoplasm</keyword>
<evidence type="ECO:0000313" key="9">
    <source>
        <dbReference type="EMBL" id="AKQ03978.1"/>
    </source>
</evidence>
<dbReference type="Pfam" id="PF02631">
    <property type="entry name" value="RecX_HTH2"/>
    <property type="match status" value="1"/>
</dbReference>
<evidence type="ECO:0000256" key="2">
    <source>
        <dbReference type="ARBA" id="ARBA00009695"/>
    </source>
</evidence>
<evidence type="ECO:0000256" key="4">
    <source>
        <dbReference type="ARBA" id="ARBA00022490"/>
    </source>
</evidence>
<comment type="subcellular location">
    <subcellularLocation>
        <location evidence="1 5">Cytoplasm</location>
    </subcellularLocation>
</comment>
<evidence type="ECO:0000256" key="1">
    <source>
        <dbReference type="ARBA" id="ARBA00004496"/>
    </source>
</evidence>
<dbReference type="InterPro" id="IPR053924">
    <property type="entry name" value="RecX_HTH_2nd"/>
</dbReference>